<dbReference type="Pfam" id="PF10996">
    <property type="entry name" value="Beta-Casp"/>
    <property type="match status" value="1"/>
</dbReference>
<dbReference type="GO" id="GO:0016787">
    <property type="term" value="F:hydrolase activity"/>
    <property type="evidence" value="ECO:0007669"/>
    <property type="project" value="UniProtKB-KW"/>
</dbReference>
<dbReference type="Proteomes" id="UP000552700">
    <property type="component" value="Unassembled WGS sequence"/>
</dbReference>
<dbReference type="Pfam" id="PF07521">
    <property type="entry name" value="RMMBL"/>
    <property type="match status" value="1"/>
</dbReference>
<dbReference type="InterPro" id="IPR036866">
    <property type="entry name" value="RibonucZ/Hydroxyglut_hydro"/>
</dbReference>
<evidence type="ECO:0000259" key="2">
    <source>
        <dbReference type="SMART" id="SM00849"/>
    </source>
</evidence>
<gene>
    <name evidence="4" type="ORF">FHS92_003250</name>
</gene>
<dbReference type="PANTHER" id="PTHR11203">
    <property type="entry name" value="CLEAVAGE AND POLYADENYLATION SPECIFICITY FACTOR FAMILY MEMBER"/>
    <property type="match status" value="1"/>
</dbReference>
<dbReference type="GO" id="GO:0004521">
    <property type="term" value="F:RNA endonuclease activity"/>
    <property type="evidence" value="ECO:0007669"/>
    <property type="project" value="TreeGrafter"/>
</dbReference>
<dbReference type="EMBL" id="JACIJP010000007">
    <property type="protein sequence ID" value="MBB6125488.1"/>
    <property type="molecule type" value="Genomic_DNA"/>
</dbReference>
<dbReference type="RefSeq" id="WP_184081772.1">
    <property type="nucleotide sequence ID" value="NZ_JACIJP010000007.1"/>
</dbReference>
<feature type="domain" description="Metallo-beta-lactamase" evidence="2">
    <location>
        <begin position="15"/>
        <end position="244"/>
    </location>
</feature>
<dbReference type="SUPFAM" id="SSF56281">
    <property type="entry name" value="Metallo-hydrolase/oxidoreductase"/>
    <property type="match status" value="1"/>
</dbReference>
<proteinExistence type="predicted"/>
<evidence type="ECO:0000313" key="5">
    <source>
        <dbReference type="Proteomes" id="UP000552700"/>
    </source>
</evidence>
<dbReference type="InterPro" id="IPR022712">
    <property type="entry name" value="Beta_Casp"/>
</dbReference>
<feature type="domain" description="Beta-Casp" evidence="3">
    <location>
        <begin position="249"/>
        <end position="368"/>
    </location>
</feature>
<reference evidence="4 5" key="1">
    <citation type="submission" date="2020-08" db="EMBL/GenBank/DDBJ databases">
        <title>Genomic Encyclopedia of Type Strains, Phase IV (KMG-IV): sequencing the most valuable type-strain genomes for metagenomic binning, comparative biology and taxonomic classification.</title>
        <authorList>
            <person name="Goeker M."/>
        </authorList>
    </citation>
    <scope>NUCLEOTIDE SEQUENCE [LARGE SCALE GENOMIC DNA]</scope>
    <source>
        <strain evidence="4 5">DSM 102255</strain>
    </source>
</reference>
<dbReference type="SMART" id="SM01027">
    <property type="entry name" value="Beta-Casp"/>
    <property type="match status" value="1"/>
</dbReference>
<dbReference type="CDD" id="cd16295">
    <property type="entry name" value="TTHA0252-CPSF-like_MBL-fold"/>
    <property type="match status" value="1"/>
</dbReference>
<keyword evidence="5" id="KW-1185">Reference proteome</keyword>
<name>A0A841JA92_9SPHN</name>
<protein>
    <submittedName>
        <fullName evidence="4">Metallo-beta-lactamase family protein</fullName>
    </submittedName>
</protein>
<accession>A0A841JA92</accession>
<evidence type="ECO:0000313" key="4">
    <source>
        <dbReference type="EMBL" id="MBB6125488.1"/>
    </source>
</evidence>
<sequence>MSARLTFLGGSGTVTGSKFLLEWEGRRVLVDCGLFQGHRDLRERNWQPFPISPRMLDAVVLTHAHLDHSGYLPALVRDGFNGPVFATGGTLDLCGLLLRDSAHLMEEEARFANRRGYSRHHPAEPLYNAKDAERALDQLRAVEWGVETELTPGITATLRPAGHIVGAATVELHVSGRTIVFSGDVGRYGSETMLDPAPVTHADYLLIESTYGNRLHDPSSPLDALTAIVDRTTQRGGTVIIPAFAVGRAQSLLFYFSELKRVGRLGHVPIYLNSPMAIDASELMCAHSGDHRLTGDQCQRACEGVTYIRDAEDSKKLVRDPTPKVVISASGMATGGRILHHLAQSAPDPRNTIILPGYMAAGTRGAALRDGASELRIFGQTVPVRAEVVNLEMMSAHGDRNDLLTWLRNFRQPPKRTFVVHGEPESSEAMSSAIEEELHWATSVPSHGQIVELP</sequence>
<evidence type="ECO:0000256" key="1">
    <source>
        <dbReference type="ARBA" id="ARBA00022801"/>
    </source>
</evidence>
<dbReference type="PANTHER" id="PTHR11203:SF37">
    <property type="entry name" value="INTEGRATOR COMPLEX SUBUNIT 11"/>
    <property type="match status" value="1"/>
</dbReference>
<organism evidence="4 5">
    <name type="scientific">Sphingobium subterraneum</name>
    <dbReference type="NCBI Taxonomy" id="627688"/>
    <lineage>
        <taxon>Bacteria</taxon>
        <taxon>Pseudomonadati</taxon>
        <taxon>Pseudomonadota</taxon>
        <taxon>Alphaproteobacteria</taxon>
        <taxon>Sphingomonadales</taxon>
        <taxon>Sphingomonadaceae</taxon>
        <taxon>Sphingobium</taxon>
    </lineage>
</organism>
<dbReference type="SMART" id="SM00849">
    <property type="entry name" value="Lactamase_B"/>
    <property type="match status" value="1"/>
</dbReference>
<dbReference type="AlphaFoldDB" id="A0A841JA92"/>
<dbReference type="InterPro" id="IPR011108">
    <property type="entry name" value="RMMBL"/>
</dbReference>
<dbReference type="Pfam" id="PF00753">
    <property type="entry name" value="Lactamase_B"/>
    <property type="match status" value="1"/>
</dbReference>
<keyword evidence="1" id="KW-0378">Hydrolase</keyword>
<evidence type="ECO:0000259" key="3">
    <source>
        <dbReference type="SMART" id="SM01027"/>
    </source>
</evidence>
<dbReference type="InterPro" id="IPR050698">
    <property type="entry name" value="MBL"/>
</dbReference>
<comment type="caution">
    <text evidence="4">The sequence shown here is derived from an EMBL/GenBank/DDBJ whole genome shotgun (WGS) entry which is preliminary data.</text>
</comment>
<dbReference type="InterPro" id="IPR001279">
    <property type="entry name" value="Metallo-B-lactamas"/>
</dbReference>
<dbReference type="Gene3D" id="3.40.50.10890">
    <property type="match status" value="1"/>
</dbReference>
<dbReference type="Gene3D" id="3.60.15.10">
    <property type="entry name" value="Ribonuclease Z/Hydroxyacylglutathione hydrolase-like"/>
    <property type="match status" value="1"/>
</dbReference>